<evidence type="ECO:0000256" key="3">
    <source>
        <dbReference type="ARBA" id="ARBA00022692"/>
    </source>
</evidence>
<keyword evidence="8 10" id="KW-0675">Receptor</keyword>
<feature type="transmembrane region" description="Helical" evidence="11">
    <location>
        <begin position="102"/>
        <end position="124"/>
    </location>
</feature>
<keyword evidence="11" id="KW-1003">Cell membrane</keyword>
<keyword evidence="2 11" id="KW-0716">Sensory transduction</keyword>
<dbReference type="AlphaFoldDB" id="A0A670ID11"/>
<evidence type="ECO:0000256" key="4">
    <source>
        <dbReference type="ARBA" id="ARBA00022725"/>
    </source>
</evidence>
<evidence type="ECO:0000256" key="10">
    <source>
        <dbReference type="RuleBase" id="RU000688"/>
    </source>
</evidence>
<dbReference type="InterPro" id="IPR017452">
    <property type="entry name" value="GPCR_Rhodpsn_7TM"/>
</dbReference>
<name>A0A670ID11_PODMU</name>
<proteinExistence type="inferred from homology"/>
<evidence type="ECO:0000313" key="13">
    <source>
        <dbReference type="Ensembl" id="ENSPMRP00000009563.1"/>
    </source>
</evidence>
<dbReference type="GO" id="GO:0004984">
    <property type="term" value="F:olfactory receptor activity"/>
    <property type="evidence" value="ECO:0007669"/>
    <property type="project" value="InterPro"/>
</dbReference>
<dbReference type="PROSITE" id="PS50262">
    <property type="entry name" value="G_PROTEIN_RECEP_F1_2"/>
    <property type="match status" value="1"/>
</dbReference>
<keyword evidence="5 11" id="KW-1133">Transmembrane helix</keyword>
<evidence type="ECO:0000313" key="14">
    <source>
        <dbReference type="Proteomes" id="UP000472272"/>
    </source>
</evidence>
<dbReference type="PROSITE" id="PS00237">
    <property type="entry name" value="G_PROTEIN_RECEP_F1_1"/>
    <property type="match status" value="1"/>
</dbReference>
<feature type="transmembrane region" description="Helical" evidence="11">
    <location>
        <begin position="65"/>
        <end position="90"/>
    </location>
</feature>
<evidence type="ECO:0000256" key="11">
    <source>
        <dbReference type="RuleBase" id="RU363047"/>
    </source>
</evidence>
<dbReference type="Pfam" id="PF13853">
    <property type="entry name" value="7tm_4"/>
    <property type="match status" value="1"/>
</dbReference>
<dbReference type="InterPro" id="IPR000276">
    <property type="entry name" value="GPCR_Rhodpsn"/>
</dbReference>
<protein>
    <recommendedName>
        <fullName evidence="11">Olfactory receptor</fullName>
    </recommendedName>
</protein>
<dbReference type="Gene3D" id="1.20.1070.10">
    <property type="entry name" value="Rhodopsin 7-helix transmembrane proteins"/>
    <property type="match status" value="1"/>
</dbReference>
<comment type="subcellular location">
    <subcellularLocation>
        <location evidence="11">Cell membrane</location>
        <topology evidence="11">Multi-pass membrane protein</topology>
    </subcellularLocation>
    <subcellularLocation>
        <location evidence="1">Membrane</location>
        <topology evidence="1">Multi-pass membrane protein</topology>
    </subcellularLocation>
</comment>
<keyword evidence="9 10" id="KW-0807">Transducer</keyword>
<feature type="transmembrane region" description="Helical" evidence="11">
    <location>
        <begin position="204"/>
        <end position="225"/>
    </location>
</feature>
<dbReference type="SUPFAM" id="SSF81321">
    <property type="entry name" value="Family A G protein-coupled receptor-like"/>
    <property type="match status" value="1"/>
</dbReference>
<dbReference type="PANTHER" id="PTHR26450">
    <property type="entry name" value="OLFACTORY RECEPTOR 56B1-RELATED"/>
    <property type="match status" value="1"/>
</dbReference>
<dbReference type="InterPro" id="IPR050402">
    <property type="entry name" value="OR51/52/56-like"/>
</dbReference>
<dbReference type="PRINTS" id="PR00237">
    <property type="entry name" value="GPCRRHODOPSN"/>
</dbReference>
<keyword evidence="7 11" id="KW-0472">Membrane</keyword>
<dbReference type="PANTHER" id="PTHR26450:SF19">
    <property type="entry name" value="OLFACTORY RECEPTOR"/>
    <property type="match status" value="1"/>
</dbReference>
<reference evidence="13" key="3">
    <citation type="submission" date="2025-09" db="UniProtKB">
        <authorList>
            <consortium name="Ensembl"/>
        </authorList>
    </citation>
    <scope>IDENTIFICATION</scope>
</reference>
<dbReference type="GO" id="GO:0071396">
    <property type="term" value="P:cellular response to lipid"/>
    <property type="evidence" value="ECO:0007669"/>
    <property type="project" value="UniProtKB-ARBA"/>
</dbReference>
<comment type="similarity">
    <text evidence="10">Belongs to the G-protein coupled receptor 1 family.</text>
</comment>
<feature type="transmembrane region" description="Helical" evidence="11">
    <location>
        <begin position="136"/>
        <end position="158"/>
    </location>
</feature>
<feature type="transmembrane region" description="Helical" evidence="11">
    <location>
        <begin position="278"/>
        <end position="298"/>
    </location>
</feature>
<accession>A0A670ID11</accession>
<feature type="domain" description="G-protein coupled receptors family 1 profile" evidence="12">
    <location>
        <begin position="45"/>
        <end position="298"/>
    </location>
</feature>
<evidence type="ECO:0000256" key="1">
    <source>
        <dbReference type="ARBA" id="ARBA00004141"/>
    </source>
</evidence>
<dbReference type="PRINTS" id="PR00245">
    <property type="entry name" value="OLFACTORYR"/>
</dbReference>
<dbReference type="GO" id="GO:0004930">
    <property type="term" value="F:G protein-coupled receptor activity"/>
    <property type="evidence" value="ECO:0007669"/>
    <property type="project" value="UniProtKB-KW"/>
</dbReference>
<keyword evidence="3 10" id="KW-0812">Transmembrane</keyword>
<reference evidence="13" key="2">
    <citation type="submission" date="2025-08" db="UniProtKB">
        <authorList>
            <consortium name="Ensembl"/>
        </authorList>
    </citation>
    <scope>IDENTIFICATION</scope>
</reference>
<evidence type="ECO:0000256" key="2">
    <source>
        <dbReference type="ARBA" id="ARBA00022606"/>
    </source>
</evidence>
<feature type="transmembrane region" description="Helical" evidence="11">
    <location>
        <begin position="246"/>
        <end position="266"/>
    </location>
</feature>
<sequence>MAGGDQNGTANVSYTEFLLDIPGLGSAHSWLMLPLGAMYLISFVGNSTILAAIRAGQGLCAPMYLFLAMLALADLALSASTLPSMLSVFLLRSGAVRAEACFAQLFFIHTFSVTESAILLAMAFDRFVAIWNPLRYASVLTGSAIAKMGLAIVLRAVILHLPLPFMLRRLKYCGVKALSHSYCVHPDVLKVACSDTRPNSAYGLFVLLSTLGLDSVLILLSYGLILRTVLSIATWRERLKALNTCVSHLCAVLLFYTPLLSLSMIHRFGKKRKASPQVYLLLSYLHFLLPPVLNPVIYSVKTKEIRRRVLGMLCRKGSGARLQL</sequence>
<keyword evidence="6 10" id="KW-0297">G-protein coupled receptor</keyword>
<keyword evidence="4 11" id="KW-0552">Olfaction</keyword>
<dbReference type="CDD" id="cd15222">
    <property type="entry name" value="7tmA_OR51-like"/>
    <property type="match status" value="1"/>
</dbReference>
<dbReference type="Ensembl" id="ENSPMRT00000010199.1">
    <property type="protein sequence ID" value="ENSPMRP00000009563.1"/>
    <property type="gene ID" value="ENSPMRG00000006404.1"/>
</dbReference>
<feature type="transmembrane region" description="Helical" evidence="11">
    <location>
        <begin position="30"/>
        <end position="53"/>
    </location>
</feature>
<evidence type="ECO:0000256" key="9">
    <source>
        <dbReference type="ARBA" id="ARBA00023224"/>
    </source>
</evidence>
<dbReference type="Proteomes" id="UP000472272">
    <property type="component" value="Chromosome 4"/>
</dbReference>
<evidence type="ECO:0000256" key="8">
    <source>
        <dbReference type="ARBA" id="ARBA00023170"/>
    </source>
</evidence>
<dbReference type="InterPro" id="IPR000725">
    <property type="entry name" value="Olfact_rcpt"/>
</dbReference>
<evidence type="ECO:0000256" key="7">
    <source>
        <dbReference type="ARBA" id="ARBA00023136"/>
    </source>
</evidence>
<keyword evidence="14" id="KW-1185">Reference proteome</keyword>
<dbReference type="GO" id="GO:0005886">
    <property type="term" value="C:plasma membrane"/>
    <property type="evidence" value="ECO:0007669"/>
    <property type="project" value="UniProtKB-SubCell"/>
</dbReference>
<evidence type="ECO:0000256" key="5">
    <source>
        <dbReference type="ARBA" id="ARBA00022989"/>
    </source>
</evidence>
<evidence type="ECO:0000259" key="12">
    <source>
        <dbReference type="PROSITE" id="PS50262"/>
    </source>
</evidence>
<evidence type="ECO:0000256" key="6">
    <source>
        <dbReference type="ARBA" id="ARBA00023040"/>
    </source>
</evidence>
<dbReference type="GeneTree" id="ENSGT01150000286908"/>
<dbReference type="FunFam" id="1.20.1070.10:FF:000002">
    <property type="entry name" value="Olfactory receptor"/>
    <property type="match status" value="1"/>
</dbReference>
<dbReference type="OMA" id="TCFMQLF"/>
<reference evidence="13 14" key="1">
    <citation type="journal article" date="2019" name="Proc. Natl. Acad. Sci. U.S.A.">
        <title>Regulatory changes in pterin and carotenoid genes underlie balanced color polymorphisms in the wall lizard.</title>
        <authorList>
            <person name="Andrade P."/>
            <person name="Pinho C."/>
            <person name="Perez I de Lanuza G."/>
            <person name="Afonso S."/>
            <person name="Brejcha J."/>
            <person name="Rubin C.J."/>
            <person name="Wallerman O."/>
            <person name="Pereira P."/>
            <person name="Sabatino S.J."/>
            <person name="Bellati A."/>
            <person name="Pellitteri-Rosa D."/>
            <person name="Bosakova Z."/>
            <person name="Bunikis I."/>
            <person name="Carretero M.A."/>
            <person name="Feiner N."/>
            <person name="Marsik P."/>
            <person name="Pauperio F."/>
            <person name="Salvi D."/>
            <person name="Soler L."/>
            <person name="While G.M."/>
            <person name="Uller T."/>
            <person name="Font E."/>
            <person name="Andersson L."/>
            <person name="Carneiro M."/>
        </authorList>
    </citation>
    <scope>NUCLEOTIDE SEQUENCE</scope>
</reference>
<organism evidence="13 14">
    <name type="scientific">Podarcis muralis</name>
    <name type="common">Wall lizard</name>
    <name type="synonym">Lacerta muralis</name>
    <dbReference type="NCBI Taxonomy" id="64176"/>
    <lineage>
        <taxon>Eukaryota</taxon>
        <taxon>Metazoa</taxon>
        <taxon>Chordata</taxon>
        <taxon>Craniata</taxon>
        <taxon>Vertebrata</taxon>
        <taxon>Euteleostomi</taxon>
        <taxon>Lepidosauria</taxon>
        <taxon>Squamata</taxon>
        <taxon>Bifurcata</taxon>
        <taxon>Unidentata</taxon>
        <taxon>Episquamata</taxon>
        <taxon>Laterata</taxon>
        <taxon>Lacertibaenia</taxon>
        <taxon>Lacertidae</taxon>
        <taxon>Podarcis</taxon>
    </lineage>
</organism>